<evidence type="ECO:0000313" key="1">
    <source>
        <dbReference type="EMBL" id="GJE90097.1"/>
    </source>
</evidence>
<name>A0A9P3G6D2_9APHY</name>
<comment type="caution">
    <text evidence="1">The sequence shown here is derived from an EMBL/GenBank/DDBJ whole genome shotgun (WGS) entry which is preliminary data.</text>
</comment>
<dbReference type="Proteomes" id="UP000703269">
    <property type="component" value="Unassembled WGS sequence"/>
</dbReference>
<evidence type="ECO:0000313" key="2">
    <source>
        <dbReference type="Proteomes" id="UP000703269"/>
    </source>
</evidence>
<sequence>MPSTAFGAGFALSARVAAKTLSVCTLRPAYGSSVYHHALEVPTLRRTSWEGVVGRCRAVSFCVMAQALRAVPRLTHETWGHDPKSAPAWLACPTVRYRRSVRRLSRNAQRATHVSVGTALHQHAHVGCPWPFGSGLNFGPLRRESRGPPTVFTPSTTAGASVGALPCTLARILRHVSGVVHLCEYRISATFTDSLVHMDRSRSHYLGKSRGWLITPCATKAVAEDALSLACLFITNMSDGYTFPVMKA</sequence>
<gene>
    <name evidence="1" type="ORF">PsYK624_062200</name>
</gene>
<accession>A0A9P3G6D2</accession>
<organism evidence="1 2">
    <name type="scientific">Phanerochaete sordida</name>
    <dbReference type="NCBI Taxonomy" id="48140"/>
    <lineage>
        <taxon>Eukaryota</taxon>
        <taxon>Fungi</taxon>
        <taxon>Dikarya</taxon>
        <taxon>Basidiomycota</taxon>
        <taxon>Agaricomycotina</taxon>
        <taxon>Agaricomycetes</taxon>
        <taxon>Polyporales</taxon>
        <taxon>Phanerochaetaceae</taxon>
        <taxon>Phanerochaete</taxon>
    </lineage>
</organism>
<proteinExistence type="predicted"/>
<keyword evidence="2" id="KW-1185">Reference proteome</keyword>
<dbReference type="AlphaFoldDB" id="A0A9P3G6D2"/>
<reference evidence="1 2" key="1">
    <citation type="submission" date="2021-08" db="EMBL/GenBank/DDBJ databases">
        <title>Draft Genome Sequence of Phanerochaete sordida strain YK-624.</title>
        <authorList>
            <person name="Mori T."/>
            <person name="Dohra H."/>
            <person name="Suzuki T."/>
            <person name="Kawagishi H."/>
            <person name="Hirai H."/>
        </authorList>
    </citation>
    <scope>NUCLEOTIDE SEQUENCE [LARGE SCALE GENOMIC DNA]</scope>
    <source>
        <strain evidence="1 2">YK-624</strain>
    </source>
</reference>
<dbReference type="EMBL" id="BPQB01000015">
    <property type="protein sequence ID" value="GJE90097.1"/>
    <property type="molecule type" value="Genomic_DNA"/>
</dbReference>
<protein>
    <submittedName>
        <fullName evidence="1">Uncharacterized protein</fullName>
    </submittedName>
</protein>